<comment type="caution">
    <text evidence="4">The sequence shown here is derived from an EMBL/GenBank/DDBJ whole genome shotgun (WGS) entry which is preliminary data.</text>
</comment>
<dbReference type="InterPro" id="IPR003784">
    <property type="entry name" value="BioY"/>
</dbReference>
<keyword evidence="2 3" id="KW-0472">Membrane</keyword>
<organism evidence="4 5">
    <name type="scientific">Candidatus Scatavimonas merdigallinarum</name>
    <dbReference type="NCBI Taxonomy" id="2840914"/>
    <lineage>
        <taxon>Bacteria</taxon>
        <taxon>Bacillati</taxon>
        <taxon>Bacillota</taxon>
        <taxon>Clostridia</taxon>
        <taxon>Eubacteriales</taxon>
        <taxon>Oscillospiraceae</taxon>
        <taxon>Oscillospiraceae incertae sedis</taxon>
        <taxon>Candidatus Scatavimonas</taxon>
    </lineage>
</organism>
<keyword evidence="3" id="KW-0812">Transmembrane</keyword>
<feature type="transmembrane region" description="Helical" evidence="3">
    <location>
        <begin position="145"/>
        <end position="172"/>
    </location>
</feature>
<dbReference type="AlphaFoldDB" id="A0A9D0ZI35"/>
<gene>
    <name evidence="4" type="ORF">IAD32_06615</name>
</gene>
<dbReference type="GO" id="GO:0015225">
    <property type="term" value="F:biotin transmembrane transporter activity"/>
    <property type="evidence" value="ECO:0007669"/>
    <property type="project" value="UniProtKB-UniRule"/>
</dbReference>
<evidence type="ECO:0000256" key="3">
    <source>
        <dbReference type="SAM" id="Phobius"/>
    </source>
</evidence>
<evidence type="ECO:0000256" key="1">
    <source>
        <dbReference type="ARBA" id="ARBA00010692"/>
    </source>
</evidence>
<dbReference type="PANTHER" id="PTHR34295">
    <property type="entry name" value="BIOTIN TRANSPORTER BIOY"/>
    <property type="match status" value="1"/>
</dbReference>
<reference evidence="4" key="2">
    <citation type="journal article" date="2021" name="PeerJ">
        <title>Extensive microbial diversity within the chicken gut microbiome revealed by metagenomics and culture.</title>
        <authorList>
            <person name="Gilroy R."/>
            <person name="Ravi A."/>
            <person name="Getino M."/>
            <person name="Pursley I."/>
            <person name="Horton D.L."/>
            <person name="Alikhan N.F."/>
            <person name="Baker D."/>
            <person name="Gharbi K."/>
            <person name="Hall N."/>
            <person name="Watson M."/>
            <person name="Adriaenssens E.M."/>
            <person name="Foster-Nyarko E."/>
            <person name="Jarju S."/>
            <person name="Secka A."/>
            <person name="Antonio M."/>
            <person name="Oren A."/>
            <person name="Chaudhuri R.R."/>
            <person name="La Ragione R."/>
            <person name="Hildebrand F."/>
            <person name="Pallen M.J."/>
        </authorList>
    </citation>
    <scope>NUCLEOTIDE SEQUENCE</scope>
    <source>
        <strain evidence="4">ChiSjej1B19-3389</strain>
    </source>
</reference>
<feature type="transmembrane region" description="Helical" evidence="3">
    <location>
        <begin position="93"/>
        <end position="111"/>
    </location>
</feature>
<name>A0A9D0ZI35_9FIRM</name>
<dbReference type="Gene3D" id="1.10.1760.20">
    <property type="match status" value="1"/>
</dbReference>
<keyword evidence="2" id="KW-0813">Transport</keyword>
<keyword evidence="2" id="KW-1003">Cell membrane</keyword>
<dbReference type="Proteomes" id="UP000886787">
    <property type="component" value="Unassembled WGS sequence"/>
</dbReference>
<dbReference type="EMBL" id="DVFW01000028">
    <property type="protein sequence ID" value="HIQ80940.1"/>
    <property type="molecule type" value="Genomic_DNA"/>
</dbReference>
<feature type="transmembrane region" description="Helical" evidence="3">
    <location>
        <begin position="38"/>
        <end position="56"/>
    </location>
</feature>
<proteinExistence type="inferred from homology"/>
<dbReference type="Pfam" id="PF02632">
    <property type="entry name" value="BioY"/>
    <property type="match status" value="1"/>
</dbReference>
<evidence type="ECO:0000313" key="5">
    <source>
        <dbReference type="Proteomes" id="UP000886787"/>
    </source>
</evidence>
<comment type="similarity">
    <text evidence="1 2">Belongs to the BioY family.</text>
</comment>
<sequence length="182" mass="19088">MEQSQKIRANVYGMVVAALFTALTVVCSQISIPIGPVPINLALLAVFAAGGCLGPVKAVVSQLVYLLAGLAGLPFFAGFQGGPGVLLGPTGGYIIGYAFAALITGLFAVRFQRRFWPCALGMLISLIVCYAFGTAWYCLSAHAGFIPALMVCVVPFIPGDLCKIALAAFLTARLRRICSARL</sequence>
<reference evidence="4" key="1">
    <citation type="submission" date="2020-10" db="EMBL/GenBank/DDBJ databases">
        <authorList>
            <person name="Gilroy R."/>
        </authorList>
    </citation>
    <scope>NUCLEOTIDE SEQUENCE</scope>
    <source>
        <strain evidence="4">ChiSjej1B19-3389</strain>
    </source>
</reference>
<protein>
    <recommendedName>
        <fullName evidence="2">Biotin transporter</fullName>
    </recommendedName>
</protein>
<dbReference type="PANTHER" id="PTHR34295:SF1">
    <property type="entry name" value="BIOTIN TRANSPORTER BIOY"/>
    <property type="match status" value="1"/>
</dbReference>
<evidence type="ECO:0000313" key="4">
    <source>
        <dbReference type="EMBL" id="HIQ80940.1"/>
    </source>
</evidence>
<dbReference type="GO" id="GO:0005886">
    <property type="term" value="C:plasma membrane"/>
    <property type="evidence" value="ECO:0007669"/>
    <property type="project" value="UniProtKB-SubCell"/>
</dbReference>
<feature type="transmembrane region" description="Helical" evidence="3">
    <location>
        <begin position="118"/>
        <end position="139"/>
    </location>
</feature>
<feature type="transmembrane region" description="Helical" evidence="3">
    <location>
        <begin position="12"/>
        <end position="32"/>
    </location>
</feature>
<evidence type="ECO:0000256" key="2">
    <source>
        <dbReference type="PIRNR" id="PIRNR016661"/>
    </source>
</evidence>
<accession>A0A9D0ZI35</accession>
<dbReference type="PIRSF" id="PIRSF016661">
    <property type="entry name" value="BioY"/>
    <property type="match status" value="1"/>
</dbReference>
<keyword evidence="3" id="KW-1133">Transmembrane helix</keyword>
<comment type="subcellular location">
    <subcellularLocation>
        <location evidence="2">Cell membrane</location>
        <topology evidence="2">Multi-pass membrane protein</topology>
    </subcellularLocation>
</comment>
<feature type="transmembrane region" description="Helical" evidence="3">
    <location>
        <begin position="63"/>
        <end position="81"/>
    </location>
</feature>